<dbReference type="PROSITE" id="PS51257">
    <property type="entry name" value="PROKAR_LIPOPROTEIN"/>
    <property type="match status" value="1"/>
</dbReference>
<evidence type="ECO:0000313" key="3">
    <source>
        <dbReference type="Proteomes" id="UP001597073"/>
    </source>
</evidence>
<organism evidence="2 3">
    <name type="scientific">Mucilaginibacter lutimaris</name>
    <dbReference type="NCBI Taxonomy" id="931629"/>
    <lineage>
        <taxon>Bacteria</taxon>
        <taxon>Pseudomonadati</taxon>
        <taxon>Bacteroidota</taxon>
        <taxon>Sphingobacteriia</taxon>
        <taxon>Sphingobacteriales</taxon>
        <taxon>Sphingobacteriaceae</taxon>
        <taxon>Mucilaginibacter</taxon>
    </lineage>
</organism>
<accession>A0ABW2ZJN9</accession>
<reference evidence="3" key="1">
    <citation type="journal article" date="2019" name="Int. J. Syst. Evol. Microbiol.">
        <title>The Global Catalogue of Microorganisms (GCM) 10K type strain sequencing project: providing services to taxonomists for standard genome sequencing and annotation.</title>
        <authorList>
            <consortium name="The Broad Institute Genomics Platform"/>
            <consortium name="The Broad Institute Genome Sequencing Center for Infectious Disease"/>
            <person name="Wu L."/>
            <person name="Ma J."/>
        </authorList>
    </citation>
    <scope>NUCLEOTIDE SEQUENCE [LARGE SCALE GENOMIC DNA]</scope>
    <source>
        <strain evidence="3">CCUG 60742</strain>
    </source>
</reference>
<evidence type="ECO:0008006" key="4">
    <source>
        <dbReference type="Google" id="ProtNLM"/>
    </source>
</evidence>
<comment type="caution">
    <text evidence="2">The sequence shown here is derived from an EMBL/GenBank/DDBJ whole genome shotgun (WGS) entry which is preliminary data.</text>
</comment>
<dbReference type="EMBL" id="JBHTIA010000012">
    <property type="protein sequence ID" value="MFD0766458.1"/>
    <property type="molecule type" value="Genomic_DNA"/>
</dbReference>
<keyword evidence="1" id="KW-0732">Signal</keyword>
<proteinExistence type="predicted"/>
<evidence type="ECO:0000256" key="1">
    <source>
        <dbReference type="SAM" id="SignalP"/>
    </source>
</evidence>
<feature type="signal peptide" evidence="1">
    <location>
        <begin position="1"/>
        <end position="20"/>
    </location>
</feature>
<keyword evidence="3" id="KW-1185">Reference proteome</keyword>
<dbReference type="RefSeq" id="WP_377144401.1">
    <property type="nucleotide sequence ID" value="NZ_JBHTIA010000012.1"/>
</dbReference>
<dbReference type="Proteomes" id="UP001597073">
    <property type="component" value="Unassembled WGS sequence"/>
</dbReference>
<sequence>MRLKLLLLTVLLAATTTFVACEKEDDEDDLIEELDAVCSKDYKHISDAQLDAFCGAAYAYRCLDGKSLSNNQVQAVCAQYNDLKEPGVAACGYCN</sequence>
<feature type="chain" id="PRO_5047186846" description="Lipoprotein" evidence="1">
    <location>
        <begin position="21"/>
        <end position="95"/>
    </location>
</feature>
<name>A0ABW2ZJN9_9SPHI</name>
<gene>
    <name evidence="2" type="ORF">ACFQZI_16470</name>
</gene>
<evidence type="ECO:0000313" key="2">
    <source>
        <dbReference type="EMBL" id="MFD0766458.1"/>
    </source>
</evidence>
<protein>
    <recommendedName>
        <fullName evidence="4">Lipoprotein</fullName>
    </recommendedName>
</protein>